<name>A0AAD8T6G9_LOLMU</name>
<organism evidence="2 3">
    <name type="scientific">Lolium multiflorum</name>
    <name type="common">Italian ryegrass</name>
    <name type="synonym">Lolium perenne subsp. multiflorum</name>
    <dbReference type="NCBI Taxonomy" id="4521"/>
    <lineage>
        <taxon>Eukaryota</taxon>
        <taxon>Viridiplantae</taxon>
        <taxon>Streptophyta</taxon>
        <taxon>Embryophyta</taxon>
        <taxon>Tracheophyta</taxon>
        <taxon>Spermatophyta</taxon>
        <taxon>Magnoliopsida</taxon>
        <taxon>Liliopsida</taxon>
        <taxon>Poales</taxon>
        <taxon>Poaceae</taxon>
        <taxon>BOP clade</taxon>
        <taxon>Pooideae</taxon>
        <taxon>Poodae</taxon>
        <taxon>Poeae</taxon>
        <taxon>Poeae Chloroplast Group 2 (Poeae type)</taxon>
        <taxon>Loliodinae</taxon>
        <taxon>Loliinae</taxon>
        <taxon>Lolium</taxon>
    </lineage>
</organism>
<evidence type="ECO:0000256" key="1">
    <source>
        <dbReference type="SAM" id="SignalP"/>
    </source>
</evidence>
<gene>
    <name evidence="2" type="ORF">QYE76_058122</name>
</gene>
<reference evidence="2" key="1">
    <citation type="submission" date="2023-07" db="EMBL/GenBank/DDBJ databases">
        <title>A chromosome-level genome assembly of Lolium multiflorum.</title>
        <authorList>
            <person name="Chen Y."/>
            <person name="Copetti D."/>
            <person name="Kolliker R."/>
            <person name="Studer B."/>
        </authorList>
    </citation>
    <scope>NUCLEOTIDE SEQUENCE</scope>
    <source>
        <strain evidence="2">02402/16</strain>
        <tissue evidence="2">Leaf</tissue>
    </source>
</reference>
<comment type="caution">
    <text evidence="2">The sequence shown here is derived from an EMBL/GenBank/DDBJ whole genome shotgun (WGS) entry which is preliminary data.</text>
</comment>
<dbReference type="AlphaFoldDB" id="A0AAD8T6G9"/>
<evidence type="ECO:0000313" key="2">
    <source>
        <dbReference type="EMBL" id="KAK1669963.1"/>
    </source>
</evidence>
<protein>
    <submittedName>
        <fullName evidence="2">Uncharacterized protein</fullName>
    </submittedName>
</protein>
<dbReference type="PANTHER" id="PTHR44742">
    <property type="match status" value="1"/>
</dbReference>
<dbReference type="PANTHER" id="PTHR44742:SF2">
    <property type="entry name" value="24-METHYLENESTEROL C-METHYLTRANSFERASE 2"/>
    <property type="match status" value="1"/>
</dbReference>
<feature type="signal peptide" evidence="1">
    <location>
        <begin position="1"/>
        <end position="25"/>
    </location>
</feature>
<dbReference type="Proteomes" id="UP001231189">
    <property type="component" value="Unassembled WGS sequence"/>
</dbReference>
<accession>A0AAD8T6G9</accession>
<keyword evidence="1" id="KW-0732">Signal</keyword>
<keyword evidence="3" id="KW-1185">Reference proteome</keyword>
<sequence>MTASKPTLSLLFLVLTMSSPPISSAAARRPCPGGSCPSPPSLEDARFFPHRWPLAVPLAGRRASHPPATAPRPLHRETLTASRVAVLLDAGCSVGSPMRTIAAYSVSDDQAHVELINGVEHDDAVRGLCRHDKIASIAEVDFEGVKELDFFLPPSLQWWPPLKMGCLSVTWWRRLHAAKESMSDIWLCVQFLSGHDESYMVLGVQML</sequence>
<evidence type="ECO:0000313" key="3">
    <source>
        <dbReference type="Proteomes" id="UP001231189"/>
    </source>
</evidence>
<feature type="chain" id="PRO_5042077505" evidence="1">
    <location>
        <begin position="26"/>
        <end position="207"/>
    </location>
</feature>
<dbReference type="EMBL" id="JAUUTY010000003">
    <property type="protein sequence ID" value="KAK1669963.1"/>
    <property type="molecule type" value="Genomic_DNA"/>
</dbReference>
<proteinExistence type="predicted"/>